<keyword evidence="3" id="KW-1185">Reference proteome</keyword>
<dbReference type="Proteomes" id="UP001234495">
    <property type="component" value="Unassembled WGS sequence"/>
</dbReference>
<accession>A0ABT9ZF56</accession>
<gene>
    <name evidence="2" type="ORF">J2S19_002163</name>
</gene>
<keyword evidence="1" id="KW-0472">Membrane</keyword>
<organism evidence="2 3">
    <name type="scientific">Metabacillus malikii</name>
    <dbReference type="NCBI Taxonomy" id="1504265"/>
    <lineage>
        <taxon>Bacteria</taxon>
        <taxon>Bacillati</taxon>
        <taxon>Bacillota</taxon>
        <taxon>Bacilli</taxon>
        <taxon>Bacillales</taxon>
        <taxon>Bacillaceae</taxon>
        <taxon>Metabacillus</taxon>
    </lineage>
</organism>
<evidence type="ECO:0000313" key="2">
    <source>
        <dbReference type="EMBL" id="MDQ0230906.1"/>
    </source>
</evidence>
<protein>
    <submittedName>
        <fullName evidence="2">MFS superfamily sulfate permease-like transporter</fullName>
    </submittedName>
</protein>
<evidence type="ECO:0000256" key="1">
    <source>
        <dbReference type="SAM" id="Phobius"/>
    </source>
</evidence>
<feature type="transmembrane region" description="Helical" evidence="1">
    <location>
        <begin position="112"/>
        <end position="133"/>
    </location>
</feature>
<reference evidence="2 3" key="1">
    <citation type="submission" date="2023-07" db="EMBL/GenBank/DDBJ databases">
        <title>Genomic Encyclopedia of Type Strains, Phase IV (KMG-IV): sequencing the most valuable type-strain genomes for metagenomic binning, comparative biology and taxonomic classification.</title>
        <authorList>
            <person name="Goeker M."/>
        </authorList>
    </citation>
    <scope>NUCLEOTIDE SEQUENCE [LARGE SCALE GENOMIC DNA]</scope>
    <source>
        <strain evidence="2 3">DSM 29005</strain>
    </source>
</reference>
<name>A0ABT9ZF56_9BACI</name>
<sequence>MDNKTQIPKNFIFSFLLGIPFLIAWIGFTAVAAKDGREQITDWFDPMLAGLTLLAILAIQLVFMLLWPQLKDSYIKNGITFALTAAQWFYIFGEILSNTITIGEPPKDIGSLFEITAGVILFFASITLIGLYIKEQLKNHMKSLGARLLILLTIFLFFGMVWWFTHPIDQSEPGAPSYVEGNPIYNFFHGLW</sequence>
<dbReference type="EMBL" id="JAUSUD010000008">
    <property type="protein sequence ID" value="MDQ0230906.1"/>
    <property type="molecule type" value="Genomic_DNA"/>
</dbReference>
<keyword evidence="1" id="KW-0812">Transmembrane</keyword>
<feature type="transmembrane region" description="Helical" evidence="1">
    <location>
        <begin position="74"/>
        <end position="92"/>
    </location>
</feature>
<feature type="transmembrane region" description="Helical" evidence="1">
    <location>
        <begin position="145"/>
        <end position="164"/>
    </location>
</feature>
<proteinExistence type="predicted"/>
<keyword evidence="1" id="KW-1133">Transmembrane helix</keyword>
<feature type="transmembrane region" description="Helical" evidence="1">
    <location>
        <begin position="48"/>
        <end position="67"/>
    </location>
</feature>
<evidence type="ECO:0000313" key="3">
    <source>
        <dbReference type="Proteomes" id="UP001234495"/>
    </source>
</evidence>
<comment type="caution">
    <text evidence="2">The sequence shown here is derived from an EMBL/GenBank/DDBJ whole genome shotgun (WGS) entry which is preliminary data.</text>
</comment>
<feature type="transmembrane region" description="Helical" evidence="1">
    <location>
        <begin position="12"/>
        <end position="33"/>
    </location>
</feature>
<dbReference type="RefSeq" id="WP_307341031.1">
    <property type="nucleotide sequence ID" value="NZ_JAUSUD010000008.1"/>
</dbReference>